<keyword evidence="5" id="KW-0378">Hydrolase</keyword>
<evidence type="ECO:0000256" key="7">
    <source>
        <dbReference type="ARBA" id="ARBA00023212"/>
    </source>
</evidence>
<name>A0A8J2MBR7_9HEXA</name>
<dbReference type="EMBL" id="CAJVCH010570689">
    <property type="protein sequence ID" value="CAG7835610.1"/>
    <property type="molecule type" value="Genomic_DNA"/>
</dbReference>
<evidence type="ECO:0000256" key="9">
    <source>
        <dbReference type="RuleBase" id="RU000487"/>
    </source>
</evidence>
<comment type="catalytic activity">
    <reaction evidence="8">
        <text>ATP + H2O = ADP + phosphate + H(+)</text>
        <dbReference type="Rhea" id="RHEA:13065"/>
        <dbReference type="ChEBI" id="CHEBI:15377"/>
        <dbReference type="ChEBI" id="CHEBI:15378"/>
        <dbReference type="ChEBI" id="CHEBI:30616"/>
        <dbReference type="ChEBI" id="CHEBI:43474"/>
        <dbReference type="ChEBI" id="CHEBI:456216"/>
    </reaction>
</comment>
<dbReference type="GO" id="GO:0016787">
    <property type="term" value="F:hydrolase activity"/>
    <property type="evidence" value="ECO:0007669"/>
    <property type="project" value="UniProtKB-KW"/>
</dbReference>
<dbReference type="GO" id="GO:0005856">
    <property type="term" value="C:cytoskeleton"/>
    <property type="evidence" value="ECO:0007669"/>
    <property type="project" value="UniProtKB-SubCell"/>
</dbReference>
<keyword evidence="7" id="KW-0206">Cytoskeleton</keyword>
<reference evidence="10" key="1">
    <citation type="submission" date="2021-06" db="EMBL/GenBank/DDBJ databases">
        <authorList>
            <person name="Hodson N. C."/>
            <person name="Mongue J. A."/>
            <person name="Jaron S. K."/>
        </authorList>
    </citation>
    <scope>NUCLEOTIDE SEQUENCE</scope>
</reference>
<keyword evidence="3" id="KW-0963">Cytoplasm</keyword>
<keyword evidence="4" id="KW-0547">Nucleotide-binding</keyword>
<protein>
    <recommendedName>
        <fullName evidence="12">Actin</fullName>
    </recommendedName>
</protein>
<organism evidence="10 11">
    <name type="scientific">Allacma fusca</name>
    <dbReference type="NCBI Taxonomy" id="39272"/>
    <lineage>
        <taxon>Eukaryota</taxon>
        <taxon>Metazoa</taxon>
        <taxon>Ecdysozoa</taxon>
        <taxon>Arthropoda</taxon>
        <taxon>Hexapoda</taxon>
        <taxon>Collembola</taxon>
        <taxon>Symphypleona</taxon>
        <taxon>Sminthuridae</taxon>
        <taxon>Allacma</taxon>
    </lineage>
</organism>
<dbReference type="GO" id="GO:0005524">
    <property type="term" value="F:ATP binding"/>
    <property type="evidence" value="ECO:0007669"/>
    <property type="project" value="UniProtKB-KW"/>
</dbReference>
<evidence type="ECO:0000313" key="10">
    <source>
        <dbReference type="EMBL" id="CAG7835610.1"/>
    </source>
</evidence>
<comment type="caution">
    <text evidence="10">The sequence shown here is derived from an EMBL/GenBank/DDBJ whole genome shotgun (WGS) entry which is preliminary data.</text>
</comment>
<evidence type="ECO:0000256" key="3">
    <source>
        <dbReference type="ARBA" id="ARBA00022490"/>
    </source>
</evidence>
<comment type="similarity">
    <text evidence="2 9">Belongs to the actin family.</text>
</comment>
<evidence type="ECO:0000256" key="5">
    <source>
        <dbReference type="ARBA" id="ARBA00022801"/>
    </source>
</evidence>
<dbReference type="AlphaFoldDB" id="A0A8J2MBR7"/>
<evidence type="ECO:0000256" key="4">
    <source>
        <dbReference type="ARBA" id="ARBA00022741"/>
    </source>
</evidence>
<evidence type="ECO:0000256" key="6">
    <source>
        <dbReference type="ARBA" id="ARBA00022840"/>
    </source>
</evidence>
<evidence type="ECO:0000256" key="8">
    <source>
        <dbReference type="ARBA" id="ARBA00049360"/>
    </source>
</evidence>
<dbReference type="InterPro" id="IPR020902">
    <property type="entry name" value="Actin/actin-like_CS"/>
</dbReference>
<accession>A0A8J2MBR7</accession>
<keyword evidence="6" id="KW-0067">ATP-binding</keyword>
<dbReference type="SMART" id="SM00268">
    <property type="entry name" value="ACTIN"/>
    <property type="match status" value="1"/>
</dbReference>
<gene>
    <name evidence="10" type="ORF">AFUS01_LOCUS44957</name>
</gene>
<sequence>MSNAETPVIVIDNGSGTCKAGLSGDDAPRVILPSVVGRPLEPGTLPKDLYVGDEVLKERNLLDLKYPIERGMVTNWEDLERIWHHVIYNKLQVAPDEHAILLTEAPMNSKPNRERMTQIMFETFKTPAMFIAIQAVMALFGSGRTTGLVVDSGDGVTNTFPVYEGYALKNALAYPYFDVSGSDLTDYLKSALAERGYHFETSAEREIVREIKEKLCYVALDLEEELAAPTTPLSSGRSYELPDGEIISIGNERFRCPEAIFRPYLVGKDSSGIHHTIYESINRTDDFSIRKALYANIILSGGTTMLPGMVERLKKEMTALVSSTSVPVKVIAPPERKHTVWTGGSMTAAMPNFSQLCVSKKEYEESGPSIVHRKCPN</sequence>
<dbReference type="FunFam" id="3.90.640.10:FF:000047">
    <property type="entry name" value="Actin, alpha skeletal muscle"/>
    <property type="match status" value="1"/>
</dbReference>
<evidence type="ECO:0008006" key="12">
    <source>
        <dbReference type="Google" id="ProtNLM"/>
    </source>
</evidence>
<evidence type="ECO:0000313" key="11">
    <source>
        <dbReference type="Proteomes" id="UP000708208"/>
    </source>
</evidence>
<evidence type="ECO:0000256" key="1">
    <source>
        <dbReference type="ARBA" id="ARBA00004245"/>
    </source>
</evidence>
<dbReference type="Pfam" id="PF00022">
    <property type="entry name" value="Actin"/>
    <property type="match status" value="1"/>
</dbReference>
<dbReference type="Proteomes" id="UP000708208">
    <property type="component" value="Unassembled WGS sequence"/>
</dbReference>
<comment type="subcellular location">
    <subcellularLocation>
        <location evidence="1">Cytoplasm</location>
        <location evidence="1">Cytoskeleton</location>
    </subcellularLocation>
</comment>
<dbReference type="FunFam" id="3.30.420.40:FF:000148">
    <property type="entry name" value="Actin, alpha skeletal muscle"/>
    <property type="match status" value="1"/>
</dbReference>
<dbReference type="InterPro" id="IPR004000">
    <property type="entry name" value="Actin"/>
</dbReference>
<dbReference type="OrthoDB" id="6220758at2759"/>
<dbReference type="PROSITE" id="PS01132">
    <property type="entry name" value="ACTINS_ACT_LIKE"/>
    <property type="match status" value="1"/>
</dbReference>
<dbReference type="PANTHER" id="PTHR11937">
    <property type="entry name" value="ACTIN"/>
    <property type="match status" value="1"/>
</dbReference>
<proteinExistence type="inferred from homology"/>
<keyword evidence="11" id="KW-1185">Reference proteome</keyword>
<evidence type="ECO:0000256" key="2">
    <source>
        <dbReference type="ARBA" id="ARBA00006752"/>
    </source>
</evidence>